<feature type="domain" description="Response regulatory" evidence="3">
    <location>
        <begin position="16"/>
        <end position="135"/>
    </location>
</feature>
<name>A0A4P7XJ76_9ALTE</name>
<proteinExistence type="predicted"/>
<dbReference type="OrthoDB" id="7298659at2"/>
<organism evidence="4 5">
    <name type="scientific">Hydrocarboniclastica marina</name>
    <dbReference type="NCBI Taxonomy" id="2259620"/>
    <lineage>
        <taxon>Bacteria</taxon>
        <taxon>Pseudomonadati</taxon>
        <taxon>Pseudomonadota</taxon>
        <taxon>Gammaproteobacteria</taxon>
        <taxon>Alteromonadales</taxon>
        <taxon>Alteromonadaceae</taxon>
        <taxon>Hydrocarboniclastica</taxon>
    </lineage>
</organism>
<dbReference type="GO" id="GO:0000160">
    <property type="term" value="P:phosphorelay signal transduction system"/>
    <property type="evidence" value="ECO:0007669"/>
    <property type="project" value="InterPro"/>
</dbReference>
<dbReference type="InterPro" id="IPR011006">
    <property type="entry name" value="CheY-like_superfamily"/>
</dbReference>
<dbReference type="Pfam" id="PF00072">
    <property type="entry name" value="Response_reg"/>
    <property type="match status" value="1"/>
</dbReference>
<dbReference type="PANTHER" id="PTHR43228:SF1">
    <property type="entry name" value="TWO-COMPONENT RESPONSE REGULATOR ARR22"/>
    <property type="match status" value="1"/>
</dbReference>
<dbReference type="CDD" id="cd17589">
    <property type="entry name" value="REC_TPR"/>
    <property type="match status" value="1"/>
</dbReference>
<dbReference type="SUPFAM" id="SSF52172">
    <property type="entry name" value="CheY-like"/>
    <property type="match status" value="1"/>
</dbReference>
<dbReference type="InterPro" id="IPR011990">
    <property type="entry name" value="TPR-like_helical_dom_sf"/>
</dbReference>
<sequence>MTDSSFSSERVFPKLKFLVVDDFENFRNSLKAMLRSFGADKIETAQNGKEAVYRCTYERFDVVLCDYNMGEGKNGQQVLEELRHKKLLKHTSVFALVTAETSRDIVMSAREYQPDTYITKPLTRATLEKRLESLLEQQEALYPVNAALDAEDLGAAIERCNELLPKQPRFRPWLQRTLADLYYRTGGYSEAHQVYESALSGRGSPNWAKLGQGKVLVAEQKWDEAIAQFEALIEKNPDYVEAYDWLAKAQQEKGQLRRAQKTLETALKISPKAIVRQQHLAEVSTKNQDLEAAAMAWRNTVRLSENSVHEAPTHHLNLGRCLSDLSEGDSSEEGRKRAGEALQVLQQMQRRYREDSRAELAGTLIAARVHAGQGDIRESRQLMEQARTSIDPDTVDAETGLELARTLFTLEDTEAAQSLLRTLAGRFEDSPGTIADIESLLDEPVSMGKKLQARAANREGIAAFEAGDTDKAAEAFGRALELVPQHPALNLNLVQILLKAAGGSPGGVDAGTLQRCTASLNRIAHLPPQHRQYKRYLSLQKKVAALTASKKASS</sequence>
<dbReference type="PROSITE" id="PS50110">
    <property type="entry name" value="RESPONSE_REGULATORY"/>
    <property type="match status" value="1"/>
</dbReference>
<evidence type="ECO:0000256" key="1">
    <source>
        <dbReference type="PROSITE-ProRule" id="PRU00169"/>
    </source>
</evidence>
<dbReference type="Proteomes" id="UP000298049">
    <property type="component" value="Chromosome"/>
</dbReference>
<dbReference type="Gene3D" id="3.40.50.2300">
    <property type="match status" value="1"/>
</dbReference>
<dbReference type="SMART" id="SM00448">
    <property type="entry name" value="REC"/>
    <property type="match status" value="1"/>
</dbReference>
<evidence type="ECO:0000256" key="2">
    <source>
        <dbReference type="PROSITE-ProRule" id="PRU00339"/>
    </source>
</evidence>
<reference evidence="4 5" key="1">
    <citation type="submission" date="2018-07" db="EMBL/GenBank/DDBJ databases">
        <title>Marsedoiliclastica nanhaica gen. nov. sp. nov., a novel marine hydrocarbonoclastic bacterium isolated from an in-situ enriched hydrocarbon-degrading consortium in deep-sea sediment.</title>
        <authorList>
            <person name="Dong C."/>
            <person name="Ma T."/>
            <person name="Liu R."/>
            <person name="Shao Z."/>
        </authorList>
    </citation>
    <scope>NUCLEOTIDE SEQUENCE [LARGE SCALE GENOMIC DNA]</scope>
    <source>
        <strain evidence="5">soil36-7</strain>
    </source>
</reference>
<accession>A0A4P7XJ76</accession>
<gene>
    <name evidence="4" type="ORF">soil367_10885</name>
</gene>
<feature type="modified residue" description="4-aspartylphosphate" evidence="1">
    <location>
        <position position="66"/>
    </location>
</feature>
<feature type="repeat" description="TPR" evidence="2">
    <location>
        <begin position="240"/>
        <end position="273"/>
    </location>
</feature>
<evidence type="ECO:0000313" key="4">
    <source>
        <dbReference type="EMBL" id="QCF26402.1"/>
    </source>
</evidence>
<dbReference type="InterPro" id="IPR019734">
    <property type="entry name" value="TPR_rpt"/>
</dbReference>
<dbReference type="InterPro" id="IPR001789">
    <property type="entry name" value="Sig_transdc_resp-reg_receiver"/>
</dbReference>
<keyword evidence="5" id="KW-1185">Reference proteome</keyword>
<evidence type="ECO:0000259" key="3">
    <source>
        <dbReference type="PROSITE" id="PS50110"/>
    </source>
</evidence>
<evidence type="ECO:0000313" key="5">
    <source>
        <dbReference type="Proteomes" id="UP000298049"/>
    </source>
</evidence>
<dbReference type="PANTHER" id="PTHR43228">
    <property type="entry name" value="TWO-COMPONENT RESPONSE REGULATOR"/>
    <property type="match status" value="1"/>
</dbReference>
<keyword evidence="2" id="KW-0802">TPR repeat</keyword>
<feature type="repeat" description="TPR" evidence="2">
    <location>
        <begin position="453"/>
        <end position="486"/>
    </location>
</feature>
<dbReference type="Gene3D" id="1.25.40.10">
    <property type="entry name" value="Tetratricopeptide repeat domain"/>
    <property type="match status" value="3"/>
</dbReference>
<keyword evidence="1" id="KW-0597">Phosphoprotein</keyword>
<dbReference type="SMART" id="SM00028">
    <property type="entry name" value="TPR"/>
    <property type="match status" value="4"/>
</dbReference>
<dbReference type="Pfam" id="PF14559">
    <property type="entry name" value="TPR_19"/>
    <property type="match status" value="2"/>
</dbReference>
<dbReference type="KEGG" id="hmi:soil367_10885"/>
<dbReference type="RefSeq" id="WP_136549122.1">
    <property type="nucleotide sequence ID" value="NZ_CP031093.1"/>
</dbReference>
<dbReference type="PROSITE" id="PS50005">
    <property type="entry name" value="TPR"/>
    <property type="match status" value="2"/>
</dbReference>
<dbReference type="AlphaFoldDB" id="A0A4P7XJ76"/>
<dbReference type="SUPFAM" id="SSF48452">
    <property type="entry name" value="TPR-like"/>
    <property type="match status" value="2"/>
</dbReference>
<dbReference type="EMBL" id="CP031093">
    <property type="protein sequence ID" value="QCF26402.1"/>
    <property type="molecule type" value="Genomic_DNA"/>
</dbReference>
<dbReference type="InterPro" id="IPR052048">
    <property type="entry name" value="ST_Response_Regulator"/>
</dbReference>
<protein>
    <submittedName>
        <fullName evidence="4">Tetratricopeptide repeat protein</fullName>
    </submittedName>
</protein>